<dbReference type="Gene3D" id="3.20.20.70">
    <property type="entry name" value="Aldolase class I"/>
    <property type="match status" value="1"/>
</dbReference>
<feature type="region of interest" description="Disordered" evidence="3">
    <location>
        <begin position="1"/>
        <end position="24"/>
    </location>
</feature>
<dbReference type="AlphaFoldDB" id="A0A8J8B1H2"/>
<dbReference type="Pfam" id="PF00682">
    <property type="entry name" value="HMGL-like"/>
    <property type="match status" value="1"/>
</dbReference>
<dbReference type="GO" id="GO:0019752">
    <property type="term" value="P:carboxylic acid metabolic process"/>
    <property type="evidence" value="ECO:0007669"/>
    <property type="project" value="InterPro"/>
</dbReference>
<dbReference type="PROSITE" id="PS50991">
    <property type="entry name" value="PYR_CT"/>
    <property type="match status" value="1"/>
</dbReference>
<evidence type="ECO:0000259" key="4">
    <source>
        <dbReference type="PROSITE" id="PS50991"/>
    </source>
</evidence>
<dbReference type="PANTHER" id="PTHR42880">
    <property type="entry name" value="HOMOCITRATE SYNTHASE"/>
    <property type="match status" value="1"/>
</dbReference>
<evidence type="ECO:0000256" key="1">
    <source>
        <dbReference type="ARBA" id="ARBA00022679"/>
    </source>
</evidence>
<evidence type="ECO:0000256" key="3">
    <source>
        <dbReference type="SAM" id="MobiDB-lite"/>
    </source>
</evidence>
<protein>
    <submittedName>
        <fullName evidence="5">Homocitrate synthase</fullName>
    </submittedName>
</protein>
<dbReference type="InterPro" id="IPR002034">
    <property type="entry name" value="AIPM/Hcit_synth_CS"/>
</dbReference>
<gene>
    <name evidence="5" type="ORF">KCX82_07580</name>
</gene>
<dbReference type="SUPFAM" id="SSF51569">
    <property type="entry name" value="Aldolase"/>
    <property type="match status" value="1"/>
</dbReference>
<evidence type="ECO:0000313" key="6">
    <source>
        <dbReference type="Proteomes" id="UP000675664"/>
    </source>
</evidence>
<reference evidence="5" key="1">
    <citation type="submission" date="2021-04" db="EMBL/GenBank/DDBJ databases">
        <title>Sinoanaerobacter chloroacetimidivorans sp. nov., an obligate anaerobic bacterium isolated from anaerobic sludge.</title>
        <authorList>
            <person name="Bao Y."/>
        </authorList>
    </citation>
    <scope>NUCLEOTIDE SEQUENCE</scope>
    <source>
        <strain evidence="5">BAD-6</strain>
    </source>
</reference>
<sequence length="266" mass="29524">MEKKSNRYLTDTTLRDGEQSPGVSLDRNRKKKLAVLLDQMGFYQIEAGIPAMGSFEKDVICEIMALRKKAKIAVWNRMNIEDIKHSFDCHPDIIHISIPVSDIMISTMLGQNRSWVANTMEACVAYAKEKEYEVSVGFQDASRANLPFMISLADSLSRLEISSIRLADTVGVLTPSRARHLIKSLKDHTEILLGIHTHNDLGMAEAIALEAAKAGAELIDTTLLGVGERAGNCDSFIFSKAADSLFDLHPPYPALLRKKIELKNLL</sequence>
<dbReference type="PROSITE" id="PS00815">
    <property type="entry name" value="AIPM_HOMOCIT_SYNTH_1"/>
    <property type="match status" value="1"/>
</dbReference>
<dbReference type="RefSeq" id="WP_227017860.1">
    <property type="nucleotide sequence ID" value="NZ_JAGSND010000004.1"/>
</dbReference>
<dbReference type="InterPro" id="IPR013785">
    <property type="entry name" value="Aldolase_TIM"/>
</dbReference>
<evidence type="ECO:0000256" key="2">
    <source>
        <dbReference type="RuleBase" id="RU003523"/>
    </source>
</evidence>
<dbReference type="EMBL" id="JAGSND010000004">
    <property type="protein sequence ID" value="MBR0597727.1"/>
    <property type="molecule type" value="Genomic_DNA"/>
</dbReference>
<keyword evidence="1 2" id="KW-0808">Transferase</keyword>
<reference evidence="5" key="2">
    <citation type="submission" date="2021-04" db="EMBL/GenBank/DDBJ databases">
        <authorList>
            <person name="Liu J."/>
        </authorList>
    </citation>
    <scope>NUCLEOTIDE SEQUENCE</scope>
    <source>
        <strain evidence="5">BAD-6</strain>
    </source>
</reference>
<comment type="caution">
    <text evidence="5">The sequence shown here is derived from an EMBL/GenBank/DDBJ whole genome shotgun (WGS) entry which is preliminary data.</text>
</comment>
<accession>A0A8J8B1H2</accession>
<proteinExistence type="inferred from homology"/>
<feature type="domain" description="Pyruvate carboxyltransferase" evidence="4">
    <location>
        <begin position="7"/>
        <end position="266"/>
    </location>
</feature>
<dbReference type="Proteomes" id="UP000675664">
    <property type="component" value="Unassembled WGS sequence"/>
</dbReference>
<organism evidence="5 6">
    <name type="scientific">Sinanaerobacter chloroacetimidivorans</name>
    <dbReference type="NCBI Taxonomy" id="2818044"/>
    <lineage>
        <taxon>Bacteria</taxon>
        <taxon>Bacillati</taxon>
        <taxon>Bacillota</taxon>
        <taxon>Clostridia</taxon>
        <taxon>Peptostreptococcales</taxon>
        <taxon>Anaerovoracaceae</taxon>
        <taxon>Sinanaerobacter</taxon>
    </lineage>
</organism>
<evidence type="ECO:0000313" key="5">
    <source>
        <dbReference type="EMBL" id="MBR0597727.1"/>
    </source>
</evidence>
<dbReference type="PROSITE" id="PS00816">
    <property type="entry name" value="AIPM_HOMOCIT_SYNTH_2"/>
    <property type="match status" value="1"/>
</dbReference>
<keyword evidence="6" id="KW-1185">Reference proteome</keyword>
<name>A0A8J8B1H2_9FIRM</name>
<dbReference type="InterPro" id="IPR000891">
    <property type="entry name" value="PYR_CT"/>
</dbReference>
<dbReference type="PANTHER" id="PTHR42880:SF1">
    <property type="entry name" value="ISOPROPYLMALATE_HOMOCITRATE_CITRAMALATE SYNTHASE FAMILY PROTEIN"/>
    <property type="match status" value="1"/>
</dbReference>
<comment type="similarity">
    <text evidence="2">Belongs to the alpha-IPM synthase/homocitrate synthase family.</text>
</comment>
<dbReference type="GO" id="GO:0046912">
    <property type="term" value="F:acyltransferase activity, acyl groups converted into alkyl on transfer"/>
    <property type="evidence" value="ECO:0007669"/>
    <property type="project" value="InterPro"/>
</dbReference>